<dbReference type="GO" id="GO:0006525">
    <property type="term" value="P:arginine metabolic process"/>
    <property type="evidence" value="ECO:0007669"/>
    <property type="project" value="UniProtKB-KW"/>
</dbReference>
<evidence type="ECO:0000256" key="5">
    <source>
        <dbReference type="ARBA" id="ARBA00022723"/>
    </source>
</evidence>
<comment type="pathway">
    <text evidence="1">Nitrogen metabolism; urea cycle; L-ornithine and urea from L-arginine: step 1/1.</text>
</comment>
<evidence type="ECO:0000256" key="6">
    <source>
        <dbReference type="ARBA" id="ARBA00022801"/>
    </source>
</evidence>
<dbReference type="InterPro" id="IPR023696">
    <property type="entry name" value="Ureohydrolase_dom_sf"/>
</dbReference>
<feature type="binding site" evidence="10">
    <location>
        <position position="226"/>
    </location>
    <ligand>
        <name>Mn(2+)</name>
        <dbReference type="ChEBI" id="CHEBI:29035"/>
        <label>1</label>
    </ligand>
</feature>
<dbReference type="RefSeq" id="WP_076176167.1">
    <property type="nucleotide sequence ID" value="NZ_MRTP01000017.1"/>
</dbReference>
<evidence type="ECO:0000256" key="3">
    <source>
        <dbReference type="ARBA" id="ARBA00018123"/>
    </source>
</evidence>
<dbReference type="InterPro" id="IPR006035">
    <property type="entry name" value="Ureohydrolase"/>
</dbReference>
<sequence>MGQPTISIISVPFGYGAGRPGSEQGPDSILKFGLVKKLEQLGYDVDAGRRIQLPTSLTPYPTTRMKHVDQVMAVCSQLAREAASAASAGSIPLMLGGDHSIAMGSLAGLSRHYPNMGVIWVDAHSDLNTEITSPSGNMHGIPLAAALGLTQLKLTQILPGAVQLKPENCVIIGARDLDRDEKTLIRSRGITCFTMYEIDRLGIEHVVQEALRIAGTGTDGLHVSFDIDSVDPFEAPGTGTPVRGGLSYREAHLAMELMSESGLITSVDMVEVNPSLDRNNQTSKLAVELLGSLFGSRIL</sequence>
<keyword evidence="5 10" id="KW-0479">Metal-binding</keyword>
<evidence type="ECO:0000256" key="8">
    <source>
        <dbReference type="ARBA" id="ARBA00047391"/>
    </source>
</evidence>
<comment type="caution">
    <text evidence="14">The sequence shown here is derived from an EMBL/GenBank/DDBJ whole genome shotgun (WGS) entry which is preliminary data.</text>
</comment>
<dbReference type="AlphaFoldDB" id="A0A1R1E945"/>
<feature type="binding site" evidence="10">
    <location>
        <position position="122"/>
    </location>
    <ligand>
        <name>Mn(2+)</name>
        <dbReference type="ChEBI" id="CHEBI:29035"/>
        <label>1</label>
    </ligand>
</feature>
<feature type="binding site" evidence="10">
    <location>
        <position position="99"/>
    </location>
    <ligand>
        <name>Mn(2+)</name>
        <dbReference type="ChEBI" id="CHEBI:29035"/>
        <label>1</label>
    </ligand>
</feature>
<evidence type="ECO:0000313" key="14">
    <source>
        <dbReference type="EMBL" id="OMF48344.1"/>
    </source>
</evidence>
<dbReference type="PRINTS" id="PR00116">
    <property type="entry name" value="ARGINASE"/>
</dbReference>
<feature type="binding site" evidence="10">
    <location>
        <position position="124"/>
    </location>
    <ligand>
        <name>Mn(2+)</name>
        <dbReference type="ChEBI" id="CHEBI:29035"/>
        <label>2</label>
    </ligand>
</feature>
<dbReference type="Proteomes" id="UP000187172">
    <property type="component" value="Unassembled WGS sequence"/>
</dbReference>
<dbReference type="GO" id="GO:0030145">
    <property type="term" value="F:manganese ion binding"/>
    <property type="evidence" value="ECO:0007669"/>
    <property type="project" value="TreeGrafter"/>
</dbReference>
<evidence type="ECO:0000256" key="2">
    <source>
        <dbReference type="ARBA" id="ARBA00012168"/>
    </source>
</evidence>
<evidence type="ECO:0000256" key="10">
    <source>
        <dbReference type="PIRSR" id="PIRSR036979-1"/>
    </source>
</evidence>
<keyword evidence="4 13" id="KW-0056">Arginine metabolism</keyword>
<evidence type="ECO:0000256" key="4">
    <source>
        <dbReference type="ARBA" id="ARBA00022503"/>
    </source>
</evidence>
<name>A0A1R1E945_9BACL</name>
<proteinExistence type="inferred from homology"/>
<comment type="similarity">
    <text evidence="11 12">Belongs to the arginase family.</text>
</comment>
<dbReference type="EMBL" id="MRTP01000017">
    <property type="protein sequence ID" value="OMF48344.1"/>
    <property type="molecule type" value="Genomic_DNA"/>
</dbReference>
<dbReference type="PANTHER" id="PTHR43782">
    <property type="entry name" value="ARGINASE"/>
    <property type="match status" value="1"/>
</dbReference>
<dbReference type="PIRSF" id="PIRSF036979">
    <property type="entry name" value="Arginase"/>
    <property type="match status" value="1"/>
</dbReference>
<evidence type="ECO:0000256" key="11">
    <source>
        <dbReference type="PROSITE-ProRule" id="PRU00742"/>
    </source>
</evidence>
<keyword evidence="15" id="KW-1185">Reference proteome</keyword>
<dbReference type="GO" id="GO:0005737">
    <property type="term" value="C:cytoplasm"/>
    <property type="evidence" value="ECO:0007669"/>
    <property type="project" value="TreeGrafter"/>
</dbReference>
<feature type="binding site" evidence="10">
    <location>
        <position position="126"/>
    </location>
    <ligand>
        <name>Mn(2+)</name>
        <dbReference type="ChEBI" id="CHEBI:29035"/>
        <label>2</label>
    </ligand>
</feature>
<dbReference type="CDD" id="cd09989">
    <property type="entry name" value="Arginase"/>
    <property type="match status" value="1"/>
</dbReference>
<dbReference type="NCBIfam" id="TIGR01229">
    <property type="entry name" value="rocF_arginase"/>
    <property type="match status" value="1"/>
</dbReference>
<gene>
    <name evidence="14" type="ORF">BK138_31720</name>
</gene>
<dbReference type="FunFam" id="3.40.800.10:FF:000005">
    <property type="entry name" value="Arginase"/>
    <property type="match status" value="1"/>
</dbReference>
<dbReference type="PROSITE" id="PS51409">
    <property type="entry name" value="ARGINASE_2"/>
    <property type="match status" value="1"/>
</dbReference>
<dbReference type="SUPFAM" id="SSF52768">
    <property type="entry name" value="Arginase/deacetylase"/>
    <property type="match status" value="1"/>
</dbReference>
<organism evidence="14 15">
    <name type="scientific">Paenibacillus rhizosphaerae</name>
    <dbReference type="NCBI Taxonomy" id="297318"/>
    <lineage>
        <taxon>Bacteria</taxon>
        <taxon>Bacillati</taxon>
        <taxon>Bacillota</taxon>
        <taxon>Bacilli</taxon>
        <taxon>Bacillales</taxon>
        <taxon>Paenibacillaceae</taxon>
        <taxon>Paenibacillus</taxon>
    </lineage>
</organism>
<dbReference type="EC" id="3.5.3.1" evidence="2 9"/>
<evidence type="ECO:0000256" key="1">
    <source>
        <dbReference type="ARBA" id="ARBA00005098"/>
    </source>
</evidence>
<dbReference type="STRING" id="297318.BK138_31720"/>
<keyword evidence="7 10" id="KW-0464">Manganese</keyword>
<dbReference type="UniPathway" id="UPA00158">
    <property type="reaction ID" value="UER00270"/>
</dbReference>
<dbReference type="InterPro" id="IPR014033">
    <property type="entry name" value="Arginase"/>
</dbReference>
<comment type="catalytic activity">
    <reaction evidence="8 13">
        <text>L-arginine + H2O = urea + L-ornithine</text>
        <dbReference type="Rhea" id="RHEA:20569"/>
        <dbReference type="ChEBI" id="CHEBI:15377"/>
        <dbReference type="ChEBI" id="CHEBI:16199"/>
        <dbReference type="ChEBI" id="CHEBI:32682"/>
        <dbReference type="ChEBI" id="CHEBI:46911"/>
        <dbReference type="EC" id="3.5.3.1"/>
    </reaction>
</comment>
<dbReference type="InterPro" id="IPR020855">
    <property type="entry name" value="Ureohydrolase_Mn_BS"/>
</dbReference>
<evidence type="ECO:0000256" key="12">
    <source>
        <dbReference type="RuleBase" id="RU003684"/>
    </source>
</evidence>
<protein>
    <recommendedName>
        <fullName evidence="3 9">Arginase</fullName>
        <ecNumber evidence="2 9">3.5.3.1</ecNumber>
    </recommendedName>
</protein>
<evidence type="ECO:0000256" key="9">
    <source>
        <dbReference type="NCBIfam" id="TIGR01229"/>
    </source>
</evidence>
<keyword evidence="6 12" id="KW-0378">Hydrolase</keyword>
<evidence type="ECO:0000256" key="13">
    <source>
        <dbReference type="RuleBase" id="RU361159"/>
    </source>
</evidence>
<dbReference type="GO" id="GO:0000050">
    <property type="term" value="P:urea cycle"/>
    <property type="evidence" value="ECO:0007669"/>
    <property type="project" value="UniProtKB-UniPathway"/>
</dbReference>
<reference evidence="14 15" key="1">
    <citation type="submission" date="2016-11" db="EMBL/GenBank/DDBJ databases">
        <title>Paenibacillus species isolates.</title>
        <authorList>
            <person name="Beno S.M."/>
        </authorList>
    </citation>
    <scope>NUCLEOTIDE SEQUENCE [LARGE SCALE GENOMIC DNA]</scope>
    <source>
        <strain evidence="14 15">FSL R5-0378</strain>
    </source>
</reference>
<comment type="cofactor">
    <cofactor evidence="10 13">
        <name>Mn(2+)</name>
        <dbReference type="ChEBI" id="CHEBI:29035"/>
    </cofactor>
    <text evidence="10 13">Binds 2 manganese ions per subunit.</text>
</comment>
<evidence type="ECO:0000256" key="7">
    <source>
        <dbReference type="ARBA" id="ARBA00023211"/>
    </source>
</evidence>
<dbReference type="GO" id="GO:0004053">
    <property type="term" value="F:arginase activity"/>
    <property type="evidence" value="ECO:0007669"/>
    <property type="project" value="UniProtKB-UniRule"/>
</dbReference>
<dbReference type="Pfam" id="PF00491">
    <property type="entry name" value="Arginase"/>
    <property type="match status" value="1"/>
</dbReference>
<dbReference type="PANTHER" id="PTHR43782:SF3">
    <property type="entry name" value="ARGINASE"/>
    <property type="match status" value="1"/>
</dbReference>
<accession>A0A1R1E945</accession>
<feature type="binding site" evidence="10">
    <location>
        <position position="228"/>
    </location>
    <ligand>
        <name>Mn(2+)</name>
        <dbReference type="ChEBI" id="CHEBI:29035"/>
        <label>1</label>
    </ligand>
</feature>
<dbReference type="PROSITE" id="PS01053">
    <property type="entry name" value="ARGINASE_1"/>
    <property type="match status" value="1"/>
</dbReference>
<dbReference type="Gene3D" id="3.40.800.10">
    <property type="entry name" value="Ureohydrolase domain"/>
    <property type="match status" value="1"/>
</dbReference>
<evidence type="ECO:0000313" key="15">
    <source>
        <dbReference type="Proteomes" id="UP000187172"/>
    </source>
</evidence>